<keyword evidence="2" id="KW-1185">Reference proteome</keyword>
<organism evidence="1 2">
    <name type="scientific">Gigaspora margarita</name>
    <dbReference type="NCBI Taxonomy" id="4874"/>
    <lineage>
        <taxon>Eukaryota</taxon>
        <taxon>Fungi</taxon>
        <taxon>Fungi incertae sedis</taxon>
        <taxon>Mucoromycota</taxon>
        <taxon>Glomeromycotina</taxon>
        <taxon>Glomeromycetes</taxon>
        <taxon>Diversisporales</taxon>
        <taxon>Gigasporaceae</taxon>
        <taxon>Gigaspora</taxon>
    </lineage>
</organism>
<reference evidence="1 2" key="1">
    <citation type="journal article" date="2019" name="Environ. Microbiol.">
        <title>At the nexus of three kingdoms: the genome of the mycorrhizal fungus Gigaspora margarita provides insights into plant, endobacterial and fungal interactions.</title>
        <authorList>
            <person name="Venice F."/>
            <person name="Ghignone S."/>
            <person name="Salvioli di Fossalunga A."/>
            <person name="Amselem J."/>
            <person name="Novero M."/>
            <person name="Xianan X."/>
            <person name="Sedzielewska Toro K."/>
            <person name="Morin E."/>
            <person name="Lipzen A."/>
            <person name="Grigoriev I.V."/>
            <person name="Henrissat B."/>
            <person name="Martin F.M."/>
            <person name="Bonfante P."/>
        </authorList>
    </citation>
    <scope>NUCLEOTIDE SEQUENCE [LARGE SCALE GENOMIC DNA]</scope>
    <source>
        <strain evidence="1 2">BEG34</strain>
    </source>
</reference>
<sequence>MNLLVSVIDDLLENRLCDIQKLLDQRIKGKTIKESAYEIGIKFSNGELNDPKNAQLLSWDSMTKEEIKKYYRHI</sequence>
<name>A0A8H3X5V1_GIGMA</name>
<dbReference type="Proteomes" id="UP000439903">
    <property type="component" value="Unassembled WGS sequence"/>
</dbReference>
<dbReference type="AlphaFoldDB" id="A0A8H3X5V1"/>
<protein>
    <submittedName>
        <fullName evidence="1">Uncharacterized protein</fullName>
    </submittedName>
</protein>
<dbReference type="EMBL" id="WTPW01001799">
    <property type="protein sequence ID" value="KAF0413264.1"/>
    <property type="molecule type" value="Genomic_DNA"/>
</dbReference>
<evidence type="ECO:0000313" key="2">
    <source>
        <dbReference type="Proteomes" id="UP000439903"/>
    </source>
</evidence>
<proteinExistence type="predicted"/>
<comment type="caution">
    <text evidence="1">The sequence shown here is derived from an EMBL/GenBank/DDBJ whole genome shotgun (WGS) entry which is preliminary data.</text>
</comment>
<accession>A0A8H3X5V1</accession>
<gene>
    <name evidence="1" type="ORF">F8M41_007770</name>
</gene>
<evidence type="ECO:0000313" key="1">
    <source>
        <dbReference type="EMBL" id="KAF0413264.1"/>
    </source>
</evidence>